<gene>
    <name evidence="4" type="ORF">LTR36_005625</name>
</gene>
<evidence type="ECO:0000256" key="1">
    <source>
        <dbReference type="ARBA" id="ARBA00023242"/>
    </source>
</evidence>
<evidence type="ECO:0000313" key="5">
    <source>
        <dbReference type="Proteomes" id="UP001324427"/>
    </source>
</evidence>
<dbReference type="InterPro" id="IPR052450">
    <property type="entry name" value="TRBD-Containing_Protein"/>
</dbReference>
<feature type="domain" description="Myb-like" evidence="3">
    <location>
        <begin position="154"/>
        <end position="206"/>
    </location>
</feature>
<dbReference type="SMART" id="SM00717">
    <property type="entry name" value="SANT"/>
    <property type="match status" value="2"/>
</dbReference>
<dbReference type="AlphaFoldDB" id="A0AAV9JDW9"/>
<keyword evidence="5" id="KW-1185">Reference proteome</keyword>
<dbReference type="Proteomes" id="UP001324427">
    <property type="component" value="Unassembled WGS sequence"/>
</dbReference>
<dbReference type="InterPro" id="IPR009057">
    <property type="entry name" value="Homeodomain-like_sf"/>
</dbReference>
<dbReference type="InterPro" id="IPR001005">
    <property type="entry name" value="SANT/Myb"/>
</dbReference>
<feature type="region of interest" description="Disordered" evidence="2">
    <location>
        <begin position="327"/>
        <end position="350"/>
    </location>
</feature>
<keyword evidence="1" id="KW-0539">Nucleus</keyword>
<dbReference type="Pfam" id="PF00249">
    <property type="entry name" value="Myb_DNA-binding"/>
    <property type="match status" value="1"/>
</dbReference>
<proteinExistence type="predicted"/>
<comment type="caution">
    <text evidence="4">The sequence shown here is derived from an EMBL/GenBank/DDBJ whole genome shotgun (WGS) entry which is preliminary data.</text>
</comment>
<evidence type="ECO:0000259" key="3">
    <source>
        <dbReference type="PROSITE" id="PS50090"/>
    </source>
</evidence>
<dbReference type="SUPFAM" id="SSF46689">
    <property type="entry name" value="Homeodomain-like"/>
    <property type="match status" value="2"/>
</dbReference>
<feature type="region of interest" description="Disordered" evidence="2">
    <location>
        <begin position="228"/>
        <end position="252"/>
    </location>
</feature>
<reference evidence="4 5" key="1">
    <citation type="submission" date="2021-11" db="EMBL/GenBank/DDBJ databases">
        <title>Black yeast isolated from Biological Soil Crust.</title>
        <authorList>
            <person name="Kurbessoian T."/>
        </authorList>
    </citation>
    <scope>NUCLEOTIDE SEQUENCE [LARGE SCALE GENOMIC DNA]</scope>
    <source>
        <strain evidence="4 5">CCFEE 5522</strain>
    </source>
</reference>
<protein>
    <recommendedName>
        <fullName evidence="3">Myb-like domain-containing protein</fullName>
    </recommendedName>
</protein>
<dbReference type="PROSITE" id="PS50090">
    <property type="entry name" value="MYB_LIKE"/>
    <property type="match status" value="1"/>
</dbReference>
<feature type="region of interest" description="Disordered" evidence="2">
    <location>
        <begin position="15"/>
        <end position="74"/>
    </location>
</feature>
<dbReference type="PANTHER" id="PTHR46734">
    <property type="entry name" value="TELOMERIC REPEAT-BINDING FACTOR 1 TERF1"/>
    <property type="match status" value="1"/>
</dbReference>
<evidence type="ECO:0000313" key="4">
    <source>
        <dbReference type="EMBL" id="KAK4543482.1"/>
    </source>
</evidence>
<dbReference type="PANTHER" id="PTHR46734:SF1">
    <property type="entry name" value="TELOMERIC REPEAT-BINDING FACTOR 1"/>
    <property type="match status" value="1"/>
</dbReference>
<feature type="compositionally biased region" description="Basic and acidic residues" evidence="2">
    <location>
        <begin position="228"/>
        <end position="241"/>
    </location>
</feature>
<sequence>MADRQHVLVRHLISRPNPIEPQSVPQRHPLNGTPQLAKPHNPGLARILLDTDASNPGERPAKRRRSGDAKSLDLPKLPVRQGTKRLRIPPTLSGLHQPPPNAGLLPSMTTEQRVPIAEKAAAKLPSTPVEDTSAACNVSDVVEGASIVQEPVKTNKLKRNRWSDEETVCLLNGVARFTIGSWTKILNCSDYRFNGRTALDLKDRFRVCCPGDYHPTKVSRPDAHAAVRADDELATDRDDAASRSGSTIPKPRIELPEPVINQTFEKNKRRKRHGYSAKEDEAILKGFRKHGKAWAAMRADGDLCLEHRTATDLRDRMRTKYPEEYSKAGLASRPDIFPKPSKRGKDTDNHEAEIPTAELAAAEASNTIGIIAEKEGQAAQKQMSASLMHQTPLLPLDSVFWGAPFDEEDLDCEPVTLDRGILDWPGDSGKQSSFDNARASGIDPLVSLRLPEPTAAPISYSTSYGLPGSVLPSVASITAVPPSGMDDQFELPSLMIGALEMDGRAGGHFLGFDELLS</sequence>
<evidence type="ECO:0000256" key="2">
    <source>
        <dbReference type="SAM" id="MobiDB-lite"/>
    </source>
</evidence>
<dbReference type="CDD" id="cd11660">
    <property type="entry name" value="SANT_TRF"/>
    <property type="match status" value="2"/>
</dbReference>
<organism evidence="4 5">
    <name type="scientific">Oleoguttula mirabilis</name>
    <dbReference type="NCBI Taxonomy" id="1507867"/>
    <lineage>
        <taxon>Eukaryota</taxon>
        <taxon>Fungi</taxon>
        <taxon>Dikarya</taxon>
        <taxon>Ascomycota</taxon>
        <taxon>Pezizomycotina</taxon>
        <taxon>Dothideomycetes</taxon>
        <taxon>Dothideomycetidae</taxon>
        <taxon>Mycosphaerellales</taxon>
        <taxon>Teratosphaeriaceae</taxon>
        <taxon>Oleoguttula</taxon>
    </lineage>
</organism>
<accession>A0AAV9JDW9</accession>
<name>A0AAV9JDW9_9PEZI</name>
<dbReference type="EMBL" id="JAVFHQ010000032">
    <property type="protein sequence ID" value="KAK4543482.1"/>
    <property type="molecule type" value="Genomic_DNA"/>
</dbReference>
<dbReference type="Gene3D" id="1.10.10.60">
    <property type="entry name" value="Homeodomain-like"/>
    <property type="match status" value="2"/>
</dbReference>